<sequence length="60" mass="6516">MRFIRIACILLPLDDGDTELGISGPCLAEGYVGDSDTTDSTFVWIDSTRVYRTGDVVSSD</sequence>
<gene>
    <name evidence="1" type="ORF">D5R93_09395</name>
</gene>
<evidence type="ECO:0000313" key="2">
    <source>
        <dbReference type="Proteomes" id="UP000273001"/>
    </source>
</evidence>
<organism evidence="1 2">
    <name type="scientific">Actinomyces lilanjuaniae</name>
    <dbReference type="NCBI Taxonomy" id="2321394"/>
    <lineage>
        <taxon>Bacteria</taxon>
        <taxon>Bacillati</taxon>
        <taxon>Actinomycetota</taxon>
        <taxon>Actinomycetes</taxon>
        <taxon>Actinomycetales</taxon>
        <taxon>Actinomycetaceae</taxon>
        <taxon>Actinomyces</taxon>
    </lineage>
</organism>
<evidence type="ECO:0008006" key="3">
    <source>
        <dbReference type="Google" id="ProtNLM"/>
    </source>
</evidence>
<name>A0ABM6Z6X1_9ACTO</name>
<accession>A0ABM6Z6X1</accession>
<evidence type="ECO:0000313" key="1">
    <source>
        <dbReference type="EMBL" id="AYD90940.1"/>
    </source>
</evidence>
<protein>
    <recommendedName>
        <fullName evidence="3">AMP-dependent synthetase/ligase domain-containing protein</fullName>
    </recommendedName>
</protein>
<dbReference type="Proteomes" id="UP000273001">
    <property type="component" value="Chromosome"/>
</dbReference>
<dbReference type="EMBL" id="CP032514">
    <property type="protein sequence ID" value="AYD90940.1"/>
    <property type="molecule type" value="Genomic_DNA"/>
</dbReference>
<dbReference type="SUPFAM" id="SSF56801">
    <property type="entry name" value="Acetyl-CoA synthetase-like"/>
    <property type="match status" value="1"/>
</dbReference>
<dbReference type="Gene3D" id="3.40.50.12780">
    <property type="entry name" value="N-terminal domain of ligase-like"/>
    <property type="match status" value="1"/>
</dbReference>
<keyword evidence="2" id="KW-1185">Reference proteome</keyword>
<reference evidence="1 2" key="1">
    <citation type="submission" date="2018-09" db="EMBL/GenBank/DDBJ databases">
        <authorList>
            <person name="Li J."/>
        </authorList>
    </citation>
    <scope>NUCLEOTIDE SEQUENCE [LARGE SCALE GENOMIC DNA]</scope>
    <source>
        <strain evidence="1 2">2129</strain>
    </source>
</reference>
<proteinExistence type="predicted"/>
<dbReference type="InterPro" id="IPR042099">
    <property type="entry name" value="ANL_N_sf"/>
</dbReference>